<organism evidence="10 11">
    <name type="scientific">Pseudomonas monteilii</name>
    <dbReference type="NCBI Taxonomy" id="76759"/>
    <lineage>
        <taxon>Bacteria</taxon>
        <taxon>Pseudomonadati</taxon>
        <taxon>Pseudomonadota</taxon>
        <taxon>Gammaproteobacteria</taxon>
        <taxon>Pseudomonadales</taxon>
        <taxon>Pseudomonadaceae</taxon>
        <taxon>Pseudomonas</taxon>
    </lineage>
</organism>
<keyword evidence="7" id="KW-0732">Signal</keyword>
<feature type="transmembrane region" description="Helical" evidence="6">
    <location>
        <begin position="405"/>
        <end position="427"/>
    </location>
</feature>
<evidence type="ECO:0000256" key="2">
    <source>
        <dbReference type="ARBA" id="ARBA00022692"/>
    </source>
</evidence>
<evidence type="ECO:0000256" key="1">
    <source>
        <dbReference type="ARBA" id="ARBA00004127"/>
    </source>
</evidence>
<feature type="transmembrane region" description="Helical" evidence="6">
    <location>
        <begin position="242"/>
        <end position="264"/>
    </location>
</feature>
<evidence type="ECO:0000313" key="10">
    <source>
        <dbReference type="EMBL" id="QHB27104.1"/>
    </source>
</evidence>
<sequence length="486" mass="52818">MSLIVLLLLPFVGSCLAAVLPHNARNAESILAGLVALVGTVQVALLYPQVAHGGVIREEFLWLPSLGLNLVLRMDGFAWLFSLLVLGIGTLVSLYARYYMSPQDPVPRFFAFFLAFMGAMLGLVISGNLIQLVFFWELTSLFSFLLIGYWHHRADARRGAYMALMVTGAGGLCLLVGALLLGHVVGSYDLDKVLAAGDTIRQHALYPVLLPLILIGALSKSAQFPFQFWLPHAMAAPTPVSAYLHSATMVKAGVFLLARLWPVLSGSEEWFWIVGGAGALTLLLGAFAAMFQNDLKGLLAYSTISHLGLITLLLGLNSPLAAVAAVFHILNHATFKASLFMAAGIIDHESGTRDIRRLSGLIRLVPYTATLAMVASASMAGVPLMNGFLSKEMFFAETVFISSTAWVEATLPVIATLAGTFSVAYALRFTVDVFFGPTAQDLPHTRTSRHAGCVRRSNCWCSPAWWWGSSLPSRSARCWPLRRCRW</sequence>
<dbReference type="Proteomes" id="UP000464593">
    <property type="component" value="Chromosome"/>
</dbReference>
<dbReference type="GO" id="GO:0016020">
    <property type="term" value="C:membrane"/>
    <property type="evidence" value="ECO:0007669"/>
    <property type="project" value="UniProtKB-SubCell"/>
</dbReference>
<dbReference type="EMBL" id="CP040324">
    <property type="protein sequence ID" value="QHB27104.1"/>
    <property type="molecule type" value="Genomic_DNA"/>
</dbReference>
<dbReference type="InterPro" id="IPR001750">
    <property type="entry name" value="ND/Mrp_TM"/>
</dbReference>
<dbReference type="InterPro" id="IPR050616">
    <property type="entry name" value="CPA3_Na-H_Antiporter_A"/>
</dbReference>
<dbReference type="Pfam" id="PF00361">
    <property type="entry name" value="Proton_antipo_M"/>
    <property type="match status" value="1"/>
</dbReference>
<feature type="transmembrane region" description="Helical" evidence="6">
    <location>
        <begin position="270"/>
        <end position="291"/>
    </location>
</feature>
<dbReference type="Pfam" id="PF00662">
    <property type="entry name" value="Proton_antipo_N"/>
    <property type="match status" value="1"/>
</dbReference>
<dbReference type="PANTHER" id="PTHR43373:SF1">
    <property type="entry name" value="NA(+)_H(+) ANTIPORTER SUBUNIT A"/>
    <property type="match status" value="1"/>
</dbReference>
<evidence type="ECO:0000313" key="11">
    <source>
        <dbReference type="Proteomes" id="UP000464593"/>
    </source>
</evidence>
<keyword evidence="4 6" id="KW-0472">Membrane</keyword>
<evidence type="ECO:0000256" key="6">
    <source>
        <dbReference type="SAM" id="Phobius"/>
    </source>
</evidence>
<feature type="signal peptide" evidence="7">
    <location>
        <begin position="1"/>
        <end position="17"/>
    </location>
</feature>
<dbReference type="InterPro" id="IPR001516">
    <property type="entry name" value="Proton_antipo_N"/>
</dbReference>
<evidence type="ECO:0000256" key="3">
    <source>
        <dbReference type="ARBA" id="ARBA00022989"/>
    </source>
</evidence>
<name>A0AAE6RAS4_9PSED</name>
<accession>A0AAE6RAS4</accession>
<feature type="domain" description="NADH:quinone oxidoreductase/Mrp antiporter transmembrane" evidence="8">
    <location>
        <begin position="126"/>
        <end position="404"/>
    </location>
</feature>
<evidence type="ECO:0000259" key="9">
    <source>
        <dbReference type="Pfam" id="PF00662"/>
    </source>
</evidence>
<feature type="domain" description="NADH-Ubiquinone oxidoreductase (complex I) chain 5 N-terminal" evidence="9">
    <location>
        <begin position="65"/>
        <end position="110"/>
    </location>
</feature>
<feature type="transmembrane region" description="Helical" evidence="6">
    <location>
        <begin position="109"/>
        <end position="127"/>
    </location>
</feature>
<feature type="transmembrane region" description="Helical" evidence="6">
    <location>
        <begin position="78"/>
        <end position="97"/>
    </location>
</feature>
<proteinExistence type="predicted"/>
<comment type="subcellular location">
    <subcellularLocation>
        <location evidence="1">Endomembrane system</location>
        <topology evidence="1">Multi-pass membrane protein</topology>
    </subcellularLocation>
    <subcellularLocation>
        <location evidence="5">Membrane</location>
        <topology evidence="5">Multi-pass membrane protein</topology>
    </subcellularLocation>
</comment>
<dbReference type="GO" id="GO:0012505">
    <property type="term" value="C:endomembrane system"/>
    <property type="evidence" value="ECO:0007669"/>
    <property type="project" value="UniProtKB-SubCell"/>
</dbReference>
<keyword evidence="2 5" id="KW-0812">Transmembrane</keyword>
<keyword evidence="3 6" id="KW-1133">Transmembrane helix</keyword>
<dbReference type="PANTHER" id="PTHR43373">
    <property type="entry name" value="NA(+)/H(+) ANTIPORTER SUBUNIT"/>
    <property type="match status" value="1"/>
</dbReference>
<dbReference type="PRINTS" id="PR01434">
    <property type="entry name" value="NADHDHGNASE5"/>
</dbReference>
<feature type="transmembrane region" description="Helical" evidence="6">
    <location>
        <begin position="364"/>
        <end position="385"/>
    </location>
</feature>
<evidence type="ECO:0000259" key="8">
    <source>
        <dbReference type="Pfam" id="PF00361"/>
    </source>
</evidence>
<dbReference type="AlphaFoldDB" id="A0AAE6RAS4"/>
<protein>
    <submittedName>
        <fullName evidence="10">Monovalent cation/H+ antiporter subunit A</fullName>
    </submittedName>
</protein>
<gene>
    <name evidence="10" type="ORF">TCK1_1758</name>
</gene>
<feature type="chain" id="PRO_5042075176" evidence="7">
    <location>
        <begin position="18"/>
        <end position="486"/>
    </location>
</feature>
<feature type="transmembrane region" description="Helical" evidence="6">
    <location>
        <begin position="162"/>
        <end position="185"/>
    </location>
</feature>
<feature type="transmembrane region" description="Helical" evidence="6">
    <location>
        <begin position="205"/>
        <end position="230"/>
    </location>
</feature>
<feature type="transmembrane region" description="Helical" evidence="6">
    <location>
        <begin position="27"/>
        <end position="47"/>
    </location>
</feature>
<evidence type="ECO:0000256" key="7">
    <source>
        <dbReference type="SAM" id="SignalP"/>
    </source>
</evidence>
<reference evidence="10 11" key="1">
    <citation type="submission" date="2019-05" db="EMBL/GenBank/DDBJ databases">
        <title>Complete genome sequence of Pseudomonas Pseudomonas resinovorans.</title>
        <authorList>
            <person name="Chen H.-P."/>
        </authorList>
    </citation>
    <scope>NUCLEOTIDE SEQUENCE [LARGE SCALE GENOMIC DNA]</scope>
    <source>
        <strain evidence="10 11">TCU-CK1</strain>
    </source>
</reference>
<evidence type="ECO:0000256" key="4">
    <source>
        <dbReference type="ARBA" id="ARBA00023136"/>
    </source>
</evidence>
<evidence type="ECO:0000256" key="5">
    <source>
        <dbReference type="RuleBase" id="RU000320"/>
    </source>
</evidence>